<feature type="transmembrane region" description="Helical" evidence="6">
    <location>
        <begin position="121"/>
        <end position="139"/>
    </location>
</feature>
<feature type="transmembrane region" description="Helical" evidence="6">
    <location>
        <begin position="289"/>
        <end position="308"/>
    </location>
</feature>
<dbReference type="PANTHER" id="PTHR23501:SF191">
    <property type="entry name" value="VACUOLAR BASIC AMINO ACID TRANSPORTER 4"/>
    <property type="match status" value="1"/>
</dbReference>
<name>A0A2G3PK22_WILMA</name>
<keyword evidence="4 6" id="KW-1133">Transmembrane helix</keyword>
<dbReference type="EMBL" id="PEBD01000010">
    <property type="protein sequence ID" value="PHV66155.1"/>
    <property type="molecule type" value="Genomic_DNA"/>
</dbReference>
<feature type="transmembrane region" description="Helical" evidence="6">
    <location>
        <begin position="382"/>
        <end position="402"/>
    </location>
</feature>
<dbReference type="PANTHER" id="PTHR23501">
    <property type="entry name" value="MAJOR FACILITATOR SUPERFAMILY"/>
    <property type="match status" value="1"/>
</dbReference>
<evidence type="ECO:0000259" key="7">
    <source>
        <dbReference type="PROSITE" id="PS50850"/>
    </source>
</evidence>
<comment type="caution">
    <text evidence="8">The sequence shown here is derived from an EMBL/GenBank/DDBJ whole genome shotgun (WGS) entry which is preliminary data.</text>
</comment>
<feature type="domain" description="Major facilitator superfamily (MFS) profile" evidence="7">
    <location>
        <begin position="1"/>
        <end position="433"/>
    </location>
</feature>
<evidence type="ECO:0000256" key="4">
    <source>
        <dbReference type="ARBA" id="ARBA00022989"/>
    </source>
</evidence>
<comment type="subcellular location">
    <subcellularLocation>
        <location evidence="1">Cell inner membrane</location>
        <topology evidence="1">Multi-pass membrane protein</topology>
    </subcellularLocation>
</comment>
<dbReference type="AlphaFoldDB" id="A0A2G3PK22"/>
<gene>
    <name evidence="8" type="ORF">CSW57_21290</name>
</gene>
<evidence type="ECO:0000256" key="2">
    <source>
        <dbReference type="ARBA" id="ARBA00022448"/>
    </source>
</evidence>
<dbReference type="PROSITE" id="PS50850">
    <property type="entry name" value="MFS"/>
    <property type="match status" value="1"/>
</dbReference>
<evidence type="ECO:0000313" key="8">
    <source>
        <dbReference type="EMBL" id="PHV66155.1"/>
    </source>
</evidence>
<keyword evidence="3 6" id="KW-0812">Transmembrane</keyword>
<feature type="transmembrane region" description="Helical" evidence="6">
    <location>
        <begin position="90"/>
        <end position="109"/>
    </location>
</feature>
<sequence>MVLGSILNPVNSSLIAVALIPIGQALNADPAQTAWLVTGLYLATAVGQPVVGRLVDLFGPRALYIAGALLVGAAGLLGACAPSLTVLVVARVVIGIGTCAGYPAAMYLIRSEAKRTGRDSPQAVLTLLAISTQTIAVIGPSLGGALQGVGSWRLIFALNVPLAIVSLVFGFRRMPRGNPLRDPAFTAHSRSIDVVGMLLFGISLTALMSFLMAPRASNWYILPIAASVFAGFVIRECRAANPFLDVRVIAGNIPLLLTYLRQALAYMSSYGFLYGFVQWLDSSRNLEPAVSGLIMMPLFGVAILGSAITGMRPGIVSKLAIGGAAMVAGCSLMLFVNTSTNLWIFIAIASLMGLAQALISLANQNALYRQSPAARIASSAGLLRTFTYMGAMFAAVAIAACFPDGADTPGLHNLAVVMLVCSVALVLVTTVDRTLLLKRQ</sequence>
<feature type="transmembrane region" description="Helical" evidence="6">
    <location>
        <begin position="35"/>
        <end position="55"/>
    </location>
</feature>
<feature type="transmembrane region" description="Helical" evidence="6">
    <location>
        <begin position="217"/>
        <end position="234"/>
    </location>
</feature>
<feature type="transmembrane region" description="Helical" evidence="6">
    <location>
        <begin position="414"/>
        <end position="436"/>
    </location>
</feature>
<dbReference type="Gene3D" id="1.20.1250.20">
    <property type="entry name" value="MFS general substrate transporter like domains"/>
    <property type="match status" value="1"/>
</dbReference>
<feature type="transmembrane region" description="Helical" evidence="6">
    <location>
        <begin position="151"/>
        <end position="171"/>
    </location>
</feature>
<protein>
    <submittedName>
        <fullName evidence="8">MFS transporter</fullName>
    </submittedName>
</protein>
<keyword evidence="5 6" id="KW-0472">Membrane</keyword>
<proteinExistence type="predicted"/>
<feature type="transmembrane region" description="Helical" evidence="6">
    <location>
        <begin position="342"/>
        <end position="361"/>
    </location>
</feature>
<evidence type="ECO:0000256" key="6">
    <source>
        <dbReference type="SAM" id="Phobius"/>
    </source>
</evidence>
<dbReference type="GO" id="GO:0005886">
    <property type="term" value="C:plasma membrane"/>
    <property type="evidence" value="ECO:0007669"/>
    <property type="project" value="UniProtKB-SubCell"/>
</dbReference>
<dbReference type="InterPro" id="IPR011701">
    <property type="entry name" value="MFS"/>
</dbReference>
<feature type="transmembrane region" description="Helical" evidence="6">
    <location>
        <begin position="62"/>
        <end position="84"/>
    </location>
</feature>
<evidence type="ECO:0000256" key="5">
    <source>
        <dbReference type="ARBA" id="ARBA00023136"/>
    </source>
</evidence>
<dbReference type="Pfam" id="PF07690">
    <property type="entry name" value="MFS_1"/>
    <property type="match status" value="1"/>
</dbReference>
<evidence type="ECO:0000313" key="9">
    <source>
        <dbReference type="Proteomes" id="UP000225108"/>
    </source>
</evidence>
<evidence type="ECO:0000256" key="3">
    <source>
        <dbReference type="ARBA" id="ARBA00022692"/>
    </source>
</evidence>
<feature type="transmembrane region" description="Helical" evidence="6">
    <location>
        <begin position="315"/>
        <end position="336"/>
    </location>
</feature>
<dbReference type="GO" id="GO:0022857">
    <property type="term" value="F:transmembrane transporter activity"/>
    <property type="evidence" value="ECO:0007669"/>
    <property type="project" value="InterPro"/>
</dbReference>
<dbReference type="InterPro" id="IPR036259">
    <property type="entry name" value="MFS_trans_sf"/>
</dbReference>
<reference evidence="8 9" key="1">
    <citation type="submission" date="2017-10" db="EMBL/GenBank/DDBJ databases">
        <title>The draft genome sequence of Williamsia sp. BULT 1.1 isolated from the semi-arid grassland soils from South Africa.</title>
        <authorList>
            <person name="Kabwe M.H."/>
            <person name="Govender N."/>
            <person name="Mutseka Lunga P."/>
            <person name="Vikram S."/>
            <person name="Makhalanyane T.P."/>
        </authorList>
    </citation>
    <scope>NUCLEOTIDE SEQUENCE [LARGE SCALE GENOMIC DNA]</scope>
    <source>
        <strain evidence="8 9">BULT 1.1</strain>
    </source>
</reference>
<keyword evidence="2" id="KW-0813">Transport</keyword>
<dbReference type="Proteomes" id="UP000225108">
    <property type="component" value="Unassembled WGS sequence"/>
</dbReference>
<dbReference type="SUPFAM" id="SSF103473">
    <property type="entry name" value="MFS general substrate transporter"/>
    <property type="match status" value="1"/>
</dbReference>
<dbReference type="Gene3D" id="1.20.1720.10">
    <property type="entry name" value="Multidrug resistance protein D"/>
    <property type="match status" value="1"/>
</dbReference>
<evidence type="ECO:0000256" key="1">
    <source>
        <dbReference type="ARBA" id="ARBA00004429"/>
    </source>
</evidence>
<feature type="transmembrane region" description="Helical" evidence="6">
    <location>
        <begin position="192"/>
        <end position="211"/>
    </location>
</feature>
<organism evidence="8 9">
    <name type="scientific">Williamsia marianensis</name>
    <dbReference type="NCBI Taxonomy" id="85044"/>
    <lineage>
        <taxon>Bacteria</taxon>
        <taxon>Bacillati</taxon>
        <taxon>Actinomycetota</taxon>
        <taxon>Actinomycetes</taxon>
        <taxon>Mycobacteriales</taxon>
        <taxon>Nocardiaceae</taxon>
        <taxon>Williamsia</taxon>
    </lineage>
</organism>
<dbReference type="InterPro" id="IPR020846">
    <property type="entry name" value="MFS_dom"/>
</dbReference>
<feature type="transmembrane region" description="Helical" evidence="6">
    <location>
        <begin position="255"/>
        <end position="277"/>
    </location>
</feature>
<accession>A0A2G3PK22</accession>